<accession>A0A5B1LJW8</accession>
<protein>
    <submittedName>
        <fullName evidence="2">AtpZ/AtpI family protein</fullName>
    </submittedName>
</protein>
<keyword evidence="1" id="KW-0812">Transmembrane</keyword>
<dbReference type="EMBL" id="VUJV01000001">
    <property type="protein sequence ID" value="KAA1420843.1"/>
    <property type="molecule type" value="Genomic_DNA"/>
</dbReference>
<organism evidence="2 3">
    <name type="scientific">Nocardioides humilatus</name>
    <dbReference type="NCBI Taxonomy" id="2607660"/>
    <lineage>
        <taxon>Bacteria</taxon>
        <taxon>Bacillati</taxon>
        <taxon>Actinomycetota</taxon>
        <taxon>Actinomycetes</taxon>
        <taxon>Propionibacteriales</taxon>
        <taxon>Nocardioidaceae</taxon>
        <taxon>Nocardioides</taxon>
    </lineage>
</organism>
<comment type="caution">
    <text evidence="2">The sequence shown here is derived from an EMBL/GenBank/DDBJ whole genome shotgun (WGS) entry which is preliminary data.</text>
</comment>
<dbReference type="AlphaFoldDB" id="A0A5B1LJW8"/>
<keyword evidence="1" id="KW-1133">Transmembrane helix</keyword>
<dbReference type="Proteomes" id="UP000325003">
    <property type="component" value="Unassembled WGS sequence"/>
</dbReference>
<proteinExistence type="predicted"/>
<evidence type="ECO:0000256" key="1">
    <source>
        <dbReference type="SAM" id="Phobius"/>
    </source>
</evidence>
<feature type="transmembrane region" description="Helical" evidence="1">
    <location>
        <begin position="44"/>
        <end position="64"/>
    </location>
</feature>
<evidence type="ECO:0000313" key="3">
    <source>
        <dbReference type="Proteomes" id="UP000325003"/>
    </source>
</evidence>
<sequence>MVRHAMSQPEEQPKGDPWHAFGYIVAGVAFYGFVGWLADLWLGTRFLVAIGILAGAALGIYLTFARFKPLAAEQATQKPEQDE</sequence>
<keyword evidence="1" id="KW-0472">Membrane</keyword>
<reference evidence="2 3" key="2">
    <citation type="submission" date="2019-09" db="EMBL/GenBank/DDBJ databases">
        <authorList>
            <person name="Jin C."/>
        </authorList>
    </citation>
    <scope>NUCLEOTIDE SEQUENCE [LARGE SCALE GENOMIC DNA]</scope>
    <source>
        <strain evidence="2 3">BN130099</strain>
    </source>
</reference>
<reference evidence="2 3" key="1">
    <citation type="submission" date="2019-09" db="EMBL/GenBank/DDBJ databases">
        <title>Nocardioides panacisoli sp. nov., isolated from the soil of a ginseng field.</title>
        <authorList>
            <person name="Cho C."/>
        </authorList>
    </citation>
    <scope>NUCLEOTIDE SEQUENCE [LARGE SCALE GENOMIC DNA]</scope>
    <source>
        <strain evidence="2 3">BN130099</strain>
    </source>
</reference>
<name>A0A5B1LJW8_9ACTN</name>
<feature type="transmembrane region" description="Helical" evidence="1">
    <location>
        <begin position="20"/>
        <end position="38"/>
    </location>
</feature>
<gene>
    <name evidence="2" type="ORF">F0U44_00370</name>
</gene>
<evidence type="ECO:0000313" key="2">
    <source>
        <dbReference type="EMBL" id="KAA1420843.1"/>
    </source>
</evidence>
<keyword evidence="3" id="KW-1185">Reference proteome</keyword>